<gene>
    <name evidence="3" type="ORF">BCR39DRAFT_540410</name>
</gene>
<evidence type="ECO:0000256" key="2">
    <source>
        <dbReference type="SAM" id="Phobius"/>
    </source>
</evidence>
<keyword evidence="2" id="KW-1133">Transmembrane helix</keyword>
<keyword evidence="4" id="KW-1185">Reference proteome</keyword>
<keyword evidence="2" id="KW-0812">Transmembrane</keyword>
<evidence type="ECO:0000313" key="3">
    <source>
        <dbReference type="EMBL" id="ORY26674.1"/>
    </source>
</evidence>
<dbReference type="AlphaFoldDB" id="A0A1Y2AW49"/>
<dbReference type="Proteomes" id="UP000193986">
    <property type="component" value="Unassembled WGS sequence"/>
</dbReference>
<reference evidence="3 4" key="1">
    <citation type="submission" date="2016-07" db="EMBL/GenBank/DDBJ databases">
        <title>Pervasive Adenine N6-methylation of Active Genes in Fungi.</title>
        <authorList>
            <consortium name="DOE Joint Genome Institute"/>
            <person name="Mondo S.J."/>
            <person name="Dannebaum R.O."/>
            <person name="Kuo R.C."/>
            <person name="Labutti K."/>
            <person name="Haridas S."/>
            <person name="Kuo A."/>
            <person name="Salamov A."/>
            <person name="Ahrendt S.R."/>
            <person name="Lipzen A."/>
            <person name="Sullivan W."/>
            <person name="Andreopoulos W.B."/>
            <person name="Clum A."/>
            <person name="Lindquist E."/>
            <person name="Daum C."/>
            <person name="Ramamoorthy G.K."/>
            <person name="Gryganskyi A."/>
            <person name="Culley D."/>
            <person name="Magnuson J.K."/>
            <person name="James T.Y."/>
            <person name="O'Malley M.A."/>
            <person name="Stajich J.E."/>
            <person name="Spatafora J.W."/>
            <person name="Visel A."/>
            <person name="Grigoriev I.V."/>
        </authorList>
    </citation>
    <scope>NUCLEOTIDE SEQUENCE [LARGE SCALE GENOMIC DNA]</scope>
    <source>
        <strain evidence="3 4">68-887.2</strain>
    </source>
</reference>
<name>A0A1Y2AW49_9TREE</name>
<feature type="compositionally biased region" description="Low complexity" evidence="1">
    <location>
        <begin position="17"/>
        <end position="26"/>
    </location>
</feature>
<feature type="region of interest" description="Disordered" evidence="1">
    <location>
        <begin position="1"/>
        <end position="32"/>
    </location>
</feature>
<keyword evidence="2" id="KW-0472">Membrane</keyword>
<evidence type="ECO:0000256" key="1">
    <source>
        <dbReference type="SAM" id="MobiDB-lite"/>
    </source>
</evidence>
<organism evidence="3 4">
    <name type="scientific">Naematelia encephala</name>
    <dbReference type="NCBI Taxonomy" id="71784"/>
    <lineage>
        <taxon>Eukaryota</taxon>
        <taxon>Fungi</taxon>
        <taxon>Dikarya</taxon>
        <taxon>Basidiomycota</taxon>
        <taxon>Agaricomycotina</taxon>
        <taxon>Tremellomycetes</taxon>
        <taxon>Tremellales</taxon>
        <taxon>Naemateliaceae</taxon>
        <taxon>Naematelia</taxon>
    </lineage>
</organism>
<evidence type="ECO:0000313" key="4">
    <source>
        <dbReference type="Proteomes" id="UP000193986"/>
    </source>
</evidence>
<dbReference type="OrthoDB" id="2538110at2759"/>
<dbReference type="STRING" id="71784.A0A1Y2AW49"/>
<dbReference type="InParanoid" id="A0A1Y2AW49"/>
<accession>A0A1Y2AW49</accession>
<protein>
    <submittedName>
        <fullName evidence="3">Uncharacterized protein</fullName>
    </submittedName>
</protein>
<comment type="caution">
    <text evidence="3">The sequence shown here is derived from an EMBL/GenBank/DDBJ whole genome shotgun (WGS) entry which is preliminary data.</text>
</comment>
<dbReference type="EMBL" id="MCFC01000045">
    <property type="protein sequence ID" value="ORY26674.1"/>
    <property type="molecule type" value="Genomic_DNA"/>
</dbReference>
<sequence length="167" mass="18857">MSSNTYQPLPTSDRPDSSPARPASPTEDNRPLRASVQAEFNRPPPSWWKRLLLIVAILFMGWLSVRLGGWKRKPEVIYASRYSDEFKYRPAASPVITEYLKDGRMRLRGATIGGVGVREEDIPKTPAQKELETKKRIQEAREAARRKLGLRVGNKKGRGNVGIKSEV</sequence>
<proteinExistence type="predicted"/>
<feature type="transmembrane region" description="Helical" evidence="2">
    <location>
        <begin position="47"/>
        <end position="65"/>
    </location>
</feature>